<keyword evidence="1" id="KW-0489">Methyltransferase</keyword>
<dbReference type="InterPro" id="IPR013123">
    <property type="entry name" value="SpoU_subst-bd"/>
</dbReference>
<dbReference type="InterPro" id="IPR029028">
    <property type="entry name" value="Alpha/beta_knot_MTases"/>
</dbReference>
<dbReference type="GO" id="GO:0008173">
    <property type="term" value="F:RNA methyltransferase activity"/>
    <property type="evidence" value="ECO:0007669"/>
    <property type="project" value="InterPro"/>
</dbReference>
<dbReference type="SMART" id="SM00967">
    <property type="entry name" value="SpoU_sub_bind"/>
    <property type="match status" value="1"/>
</dbReference>
<feature type="domain" description="RNA 2-O ribose methyltransferase substrate binding" evidence="3">
    <location>
        <begin position="2"/>
        <end position="73"/>
    </location>
</feature>
<keyword evidence="2" id="KW-0808">Transferase</keyword>
<protein>
    <submittedName>
        <fullName evidence="4">Unannotated protein</fullName>
    </submittedName>
</protein>
<dbReference type="PANTHER" id="PTHR46429">
    <property type="entry name" value="23S RRNA (GUANOSINE-2'-O-)-METHYLTRANSFERASE RLMB"/>
    <property type="match status" value="1"/>
</dbReference>
<accession>A0A6J7J2A5</accession>
<evidence type="ECO:0000256" key="2">
    <source>
        <dbReference type="ARBA" id="ARBA00022679"/>
    </source>
</evidence>
<sequence>MIVYGRNAVHELLRAGRRRVHELWATSGAAREPWLSGPGAPRVTVATGEEIARICESDGHQGVCARADAYHYVGHAELLARPNPLIVALDEIQDPQNLGAICRTAEGVGATGVVIPERRAAEVTPAVCKASAGAVEWLPIARVRNLADFLGEAKTAGAWCYGAAAGDASVDYLEPDWRGGVVLVMGAEGSGLRPRVADSCDQLVRLPLHGKLDSLNVSAAAAALLYGILQRRS</sequence>
<reference evidence="4" key="1">
    <citation type="submission" date="2020-05" db="EMBL/GenBank/DDBJ databases">
        <authorList>
            <person name="Chiriac C."/>
            <person name="Salcher M."/>
            <person name="Ghai R."/>
            <person name="Kavagutti S V."/>
        </authorList>
    </citation>
    <scope>NUCLEOTIDE SEQUENCE</scope>
</reference>
<dbReference type="GO" id="GO:0006396">
    <property type="term" value="P:RNA processing"/>
    <property type="evidence" value="ECO:0007669"/>
    <property type="project" value="InterPro"/>
</dbReference>
<dbReference type="EMBL" id="CAFBMX010000007">
    <property type="protein sequence ID" value="CAB4936754.1"/>
    <property type="molecule type" value="Genomic_DNA"/>
</dbReference>
<dbReference type="Pfam" id="PF08032">
    <property type="entry name" value="SpoU_sub_bind"/>
    <property type="match status" value="1"/>
</dbReference>
<dbReference type="Gene3D" id="3.40.1280.10">
    <property type="match status" value="1"/>
</dbReference>
<organism evidence="4">
    <name type="scientific">freshwater metagenome</name>
    <dbReference type="NCBI Taxonomy" id="449393"/>
    <lineage>
        <taxon>unclassified sequences</taxon>
        <taxon>metagenomes</taxon>
        <taxon>ecological metagenomes</taxon>
    </lineage>
</organism>
<dbReference type="GO" id="GO:0003723">
    <property type="term" value="F:RNA binding"/>
    <property type="evidence" value="ECO:0007669"/>
    <property type="project" value="InterPro"/>
</dbReference>
<evidence type="ECO:0000256" key="1">
    <source>
        <dbReference type="ARBA" id="ARBA00022603"/>
    </source>
</evidence>
<dbReference type="InterPro" id="IPR004441">
    <property type="entry name" value="rRNA_MeTrfase_TrmH"/>
</dbReference>
<dbReference type="NCBIfam" id="TIGR00186">
    <property type="entry name" value="rRNA_methyl_3"/>
    <property type="match status" value="1"/>
</dbReference>
<dbReference type="SUPFAM" id="SSF55315">
    <property type="entry name" value="L30e-like"/>
    <property type="match status" value="1"/>
</dbReference>
<dbReference type="CDD" id="cd18103">
    <property type="entry name" value="SpoU-like_RlmB"/>
    <property type="match status" value="1"/>
</dbReference>
<evidence type="ECO:0000313" key="4">
    <source>
        <dbReference type="EMBL" id="CAB4936754.1"/>
    </source>
</evidence>
<dbReference type="InterPro" id="IPR029064">
    <property type="entry name" value="Ribosomal_eL30-like_sf"/>
</dbReference>
<dbReference type="Pfam" id="PF00588">
    <property type="entry name" value="SpoU_methylase"/>
    <property type="match status" value="1"/>
</dbReference>
<gene>
    <name evidence="4" type="ORF">UFOPK3674_01530</name>
</gene>
<dbReference type="Gene3D" id="3.30.1330.30">
    <property type="match status" value="1"/>
</dbReference>
<dbReference type="GO" id="GO:0005829">
    <property type="term" value="C:cytosol"/>
    <property type="evidence" value="ECO:0007669"/>
    <property type="project" value="TreeGrafter"/>
</dbReference>
<dbReference type="InterPro" id="IPR001537">
    <property type="entry name" value="SpoU_MeTrfase"/>
</dbReference>
<dbReference type="PANTHER" id="PTHR46429:SF1">
    <property type="entry name" value="23S RRNA (GUANOSINE-2'-O-)-METHYLTRANSFERASE RLMB"/>
    <property type="match status" value="1"/>
</dbReference>
<dbReference type="InterPro" id="IPR029026">
    <property type="entry name" value="tRNA_m1G_MTases_N"/>
</dbReference>
<dbReference type="SUPFAM" id="SSF75217">
    <property type="entry name" value="alpha/beta knot"/>
    <property type="match status" value="1"/>
</dbReference>
<evidence type="ECO:0000259" key="3">
    <source>
        <dbReference type="SMART" id="SM00967"/>
    </source>
</evidence>
<name>A0A6J7J2A5_9ZZZZ</name>
<proteinExistence type="predicted"/>
<dbReference type="AlphaFoldDB" id="A0A6J7J2A5"/>
<dbReference type="GO" id="GO:0032259">
    <property type="term" value="P:methylation"/>
    <property type="evidence" value="ECO:0007669"/>
    <property type="project" value="UniProtKB-KW"/>
</dbReference>